<dbReference type="AlphaFoldDB" id="X1G1F1"/>
<dbReference type="GO" id="GO:0009055">
    <property type="term" value="F:electron transfer activity"/>
    <property type="evidence" value="ECO:0007669"/>
    <property type="project" value="InterPro"/>
</dbReference>
<feature type="domain" description="Aldehyde ferredoxin oxidoreductase C-terminal" evidence="1">
    <location>
        <begin position="1"/>
        <end position="278"/>
    </location>
</feature>
<dbReference type="InterPro" id="IPR051919">
    <property type="entry name" value="W-dependent_AOR"/>
</dbReference>
<dbReference type="Pfam" id="PF01314">
    <property type="entry name" value="AFOR_C"/>
    <property type="match status" value="1"/>
</dbReference>
<protein>
    <recommendedName>
        <fullName evidence="1">Aldehyde ferredoxin oxidoreductase C-terminal domain-containing protein</fullName>
    </recommendedName>
</protein>
<proteinExistence type="predicted"/>
<feature type="non-terminal residue" evidence="2">
    <location>
        <position position="278"/>
    </location>
</feature>
<dbReference type="InterPro" id="IPR001203">
    <property type="entry name" value="OxRdtase_Ald_Fedxn_C"/>
</dbReference>
<dbReference type="SUPFAM" id="SSF48310">
    <property type="entry name" value="Aldehyde ferredoxin oxidoreductase, C-terminal domains"/>
    <property type="match status" value="1"/>
</dbReference>
<dbReference type="InterPro" id="IPR036021">
    <property type="entry name" value="Tungsten_al_ferr_oxy-like_C"/>
</dbReference>
<feature type="non-terminal residue" evidence="2">
    <location>
        <position position="1"/>
    </location>
</feature>
<dbReference type="EMBL" id="BARU01023316">
    <property type="protein sequence ID" value="GAH51731.1"/>
    <property type="molecule type" value="Genomic_DNA"/>
</dbReference>
<dbReference type="InterPro" id="IPR013985">
    <property type="entry name" value="Ald_Fedxn_OxRdtase_dom3"/>
</dbReference>
<reference evidence="2" key="1">
    <citation type="journal article" date="2014" name="Front. Microbiol.">
        <title>High frequency of phylogenetically diverse reductive dehalogenase-homologous genes in deep subseafloor sedimentary metagenomes.</title>
        <authorList>
            <person name="Kawai M."/>
            <person name="Futagami T."/>
            <person name="Toyoda A."/>
            <person name="Takaki Y."/>
            <person name="Nishi S."/>
            <person name="Hori S."/>
            <person name="Arai W."/>
            <person name="Tsubouchi T."/>
            <person name="Morono Y."/>
            <person name="Uchiyama I."/>
            <person name="Ito T."/>
            <person name="Fujiyama A."/>
            <person name="Inagaki F."/>
            <person name="Takami H."/>
        </authorList>
    </citation>
    <scope>NUCLEOTIDE SEQUENCE</scope>
    <source>
        <strain evidence="2">Expedition CK06-06</strain>
    </source>
</reference>
<dbReference type="Gene3D" id="1.10.599.10">
    <property type="entry name" value="Aldehyde Ferredoxin Oxidoreductase Protein, subunit A, domain 3"/>
    <property type="match status" value="1"/>
</dbReference>
<gene>
    <name evidence="2" type="ORF">S03H2_37860</name>
</gene>
<evidence type="ECO:0000313" key="2">
    <source>
        <dbReference type="EMBL" id="GAH51731.1"/>
    </source>
</evidence>
<accession>X1G1F1</accession>
<organism evidence="2">
    <name type="scientific">marine sediment metagenome</name>
    <dbReference type="NCBI Taxonomy" id="412755"/>
    <lineage>
        <taxon>unclassified sequences</taxon>
        <taxon>metagenomes</taxon>
        <taxon>ecological metagenomes</taxon>
    </lineage>
</organism>
<dbReference type="PANTHER" id="PTHR30038">
    <property type="entry name" value="ALDEHYDE FERREDOXIN OXIDOREDUCTASE"/>
    <property type="match status" value="1"/>
</dbReference>
<dbReference type="GO" id="GO:0051536">
    <property type="term" value="F:iron-sulfur cluster binding"/>
    <property type="evidence" value="ECO:0007669"/>
    <property type="project" value="InterPro"/>
</dbReference>
<name>X1G1F1_9ZZZZ</name>
<dbReference type="PANTHER" id="PTHR30038:SF0">
    <property type="entry name" value="TUNGSTEN-CONTAINING ALDEHYDE FERREDOXIN OXIDOREDUCTASE"/>
    <property type="match status" value="1"/>
</dbReference>
<sequence length="278" mass="29809">FGSECGIAKFDAVIAAAEICEKAGIDTMSAGLSIGFAMECFEKGLIGLNDTDGIKLRFGNDEAMITALQKIVNEEGFGKQMAKGVRSLSEGIKGSEAFAMHVKGLEMGGYECRGLNAQALEFAINNMGGSHSSYGFPVYGELAKGSGKQVKGKGKEVKESAIGRILRDCISVCAFAKATLTDPQLPDMVSSLFGEPWSVDDLNTVGKRIMCLERLFNMREGITREDDSLPGRLLNELKPDGPAKGVVVPLEELKDDYYAAMGWDLATGNPSDELLDEL</sequence>
<comment type="caution">
    <text evidence="2">The sequence shown here is derived from an EMBL/GenBank/DDBJ whole genome shotgun (WGS) entry which is preliminary data.</text>
</comment>
<dbReference type="GO" id="GO:0016625">
    <property type="term" value="F:oxidoreductase activity, acting on the aldehyde or oxo group of donors, iron-sulfur protein as acceptor"/>
    <property type="evidence" value="ECO:0007669"/>
    <property type="project" value="InterPro"/>
</dbReference>
<evidence type="ECO:0000259" key="1">
    <source>
        <dbReference type="Pfam" id="PF01314"/>
    </source>
</evidence>